<keyword evidence="4 8" id="KW-0812">Transmembrane</keyword>
<dbReference type="Pfam" id="PF07715">
    <property type="entry name" value="Plug"/>
    <property type="match status" value="1"/>
</dbReference>
<dbReference type="GO" id="GO:0030246">
    <property type="term" value="F:carbohydrate binding"/>
    <property type="evidence" value="ECO:0007669"/>
    <property type="project" value="InterPro"/>
</dbReference>
<proteinExistence type="predicted"/>
<protein>
    <recommendedName>
        <fullName evidence="9">TonB-dependent receptor plug domain-containing protein</fullName>
    </recommendedName>
</protein>
<keyword evidence="6 8" id="KW-0472">Membrane</keyword>
<feature type="domain" description="TonB-dependent receptor plug" evidence="9">
    <location>
        <begin position="165"/>
        <end position="242"/>
    </location>
</feature>
<dbReference type="GO" id="GO:0044718">
    <property type="term" value="P:siderophore transmembrane transport"/>
    <property type="evidence" value="ECO:0007669"/>
    <property type="project" value="TreeGrafter"/>
</dbReference>
<evidence type="ECO:0000256" key="3">
    <source>
        <dbReference type="ARBA" id="ARBA00022452"/>
    </source>
</evidence>
<evidence type="ECO:0000256" key="6">
    <source>
        <dbReference type="ARBA" id="ARBA00023136"/>
    </source>
</evidence>
<evidence type="ECO:0000256" key="5">
    <source>
        <dbReference type="ARBA" id="ARBA00022729"/>
    </source>
</evidence>
<evidence type="ECO:0000313" key="11">
    <source>
        <dbReference type="Proteomes" id="UP000317778"/>
    </source>
</evidence>
<dbReference type="AlphaFoldDB" id="A0A532V980"/>
<comment type="caution">
    <text evidence="10">The sequence shown here is derived from an EMBL/GenBank/DDBJ whole genome shotgun (WGS) entry which is preliminary data.</text>
</comment>
<dbReference type="InterPro" id="IPR012910">
    <property type="entry name" value="Plug_dom"/>
</dbReference>
<keyword evidence="5" id="KW-0732">Signal</keyword>
<keyword evidence="7" id="KW-0998">Cell outer membrane</keyword>
<keyword evidence="8" id="KW-1133">Transmembrane helix</keyword>
<evidence type="ECO:0000256" key="7">
    <source>
        <dbReference type="ARBA" id="ARBA00023237"/>
    </source>
</evidence>
<keyword evidence="3" id="KW-1134">Transmembrane beta strand</keyword>
<dbReference type="EMBL" id="NJBO01000003">
    <property type="protein sequence ID" value="TKJ43702.1"/>
    <property type="molecule type" value="Genomic_DNA"/>
</dbReference>
<comment type="subcellular location">
    <subcellularLocation>
        <location evidence="1">Cell outer membrane</location>
        <topology evidence="1">Multi-pass membrane protein</topology>
    </subcellularLocation>
</comment>
<evidence type="ECO:0000259" key="9">
    <source>
        <dbReference type="Pfam" id="PF07715"/>
    </source>
</evidence>
<dbReference type="InterPro" id="IPR037066">
    <property type="entry name" value="Plug_dom_sf"/>
</dbReference>
<dbReference type="GO" id="GO:0015344">
    <property type="term" value="F:siderophore uptake transmembrane transporter activity"/>
    <property type="evidence" value="ECO:0007669"/>
    <property type="project" value="TreeGrafter"/>
</dbReference>
<evidence type="ECO:0000256" key="4">
    <source>
        <dbReference type="ARBA" id="ARBA00022692"/>
    </source>
</evidence>
<dbReference type="GO" id="GO:0009279">
    <property type="term" value="C:cell outer membrane"/>
    <property type="evidence" value="ECO:0007669"/>
    <property type="project" value="UniProtKB-SubCell"/>
</dbReference>
<evidence type="ECO:0000256" key="2">
    <source>
        <dbReference type="ARBA" id="ARBA00022448"/>
    </source>
</evidence>
<dbReference type="SUPFAM" id="SSF56935">
    <property type="entry name" value="Porins"/>
    <property type="match status" value="1"/>
</dbReference>
<sequence>MACRRGVRYCLLTYRNRRIEFGMRKGIIWAVLFLTEFLFAAETGMVAGFVREAESGEFLSYVSVYLADKSMGTATNKQGYYVLSRVPEGKHTLIVSMIGYREERLEIDVRADKRLRRDFYLKPQPLGMEPVEVTAERARFEHEVDVGVRHVELSELKQIPGFVEQDLFRSLHMLPGVVSVSDFTSALYIRGGTMDQNLVLLDGVTVYNPYHLLGFFSTFILESLKGAELYTGGYPARYGGAISSVLDVEMKAGNSERIAGYGEIGLLTSKLVVEGPLPWGAKGSWLVAGRRTYIDAITWTLDKIFNPDFSIYLPYHFYDLQAKVNWDASERSRFTVSGFFGDDVLSLKGAEEEGYEEEEGVTDLDFRWGNGTLGLRWRYLFTPQLFSVLGFNATRYRVDSKVVERNGEEYYYRLRSGIGELGLQWGLSWFTAPEHVLEFGLEGKVIETSSIQEETDTVFYDLRDTFWLAAAYVQDKWEPTPFWVIETGMRGEYFSKGDYWRVSPRLGIKRRITAAWAIKAGAGLYYQYLCVPLPRDEMMLKMPVQFVQQWMPADERYPPLHSTLATLGTEHLFGKDMSLSVEAYFKDIRNIREATWFGGEGITTDTGDISMGQGYSYGAEVFLKRGSAWLGYSYSVTKYRFEDSDWFYPVHDSRHNVNFSFALPLGKGWNFTTAWVFGSGFPFTAQIGWYQHVNEEGEIDWMPISGRRGEVRYPPYHRLDAGFTKHFKLFKRYDAEFYIQVLNVYARRNVLFYDYEIDENGVTQREAVPMLPVPIPSFGIRARL</sequence>
<evidence type="ECO:0000256" key="8">
    <source>
        <dbReference type="SAM" id="Phobius"/>
    </source>
</evidence>
<feature type="transmembrane region" description="Helical" evidence="8">
    <location>
        <begin position="27"/>
        <end position="50"/>
    </location>
</feature>
<dbReference type="InterPro" id="IPR036942">
    <property type="entry name" value="Beta-barrel_TonB_sf"/>
</dbReference>
<name>A0A532V980_UNCT6</name>
<dbReference type="InterPro" id="IPR039426">
    <property type="entry name" value="TonB-dep_rcpt-like"/>
</dbReference>
<dbReference type="InterPro" id="IPR013784">
    <property type="entry name" value="Carb-bd-like_fold"/>
</dbReference>
<organism evidence="10 11">
    <name type="scientific">candidate division TA06 bacterium B3_TA06</name>
    <dbReference type="NCBI Taxonomy" id="2012487"/>
    <lineage>
        <taxon>Bacteria</taxon>
        <taxon>Bacteria division TA06</taxon>
    </lineage>
</organism>
<dbReference type="Gene3D" id="2.170.130.10">
    <property type="entry name" value="TonB-dependent receptor, plug domain"/>
    <property type="match status" value="1"/>
</dbReference>
<dbReference type="Proteomes" id="UP000317778">
    <property type="component" value="Unassembled WGS sequence"/>
</dbReference>
<evidence type="ECO:0000313" key="10">
    <source>
        <dbReference type="EMBL" id="TKJ43702.1"/>
    </source>
</evidence>
<reference evidence="10 11" key="1">
    <citation type="submission" date="2017-06" db="EMBL/GenBank/DDBJ databases">
        <title>Novel microbial phyla capable of carbon fixation and sulfur reduction in deep-sea sediments.</title>
        <authorList>
            <person name="Huang J."/>
            <person name="Baker B."/>
            <person name="Wang Y."/>
        </authorList>
    </citation>
    <scope>NUCLEOTIDE SEQUENCE [LARGE SCALE GENOMIC DNA]</scope>
    <source>
        <strain evidence="10">B3_TA06</strain>
    </source>
</reference>
<keyword evidence="2" id="KW-0813">Transport</keyword>
<dbReference type="Gene3D" id="2.60.40.1120">
    <property type="entry name" value="Carboxypeptidase-like, regulatory domain"/>
    <property type="match status" value="1"/>
</dbReference>
<dbReference type="Pfam" id="PF13715">
    <property type="entry name" value="CarbopepD_reg_2"/>
    <property type="match status" value="1"/>
</dbReference>
<dbReference type="SUPFAM" id="SSF49452">
    <property type="entry name" value="Starch-binding domain-like"/>
    <property type="match status" value="1"/>
</dbReference>
<dbReference type="PANTHER" id="PTHR30069:SF29">
    <property type="entry name" value="HEMOGLOBIN AND HEMOGLOBIN-HAPTOGLOBIN-BINDING PROTEIN 1-RELATED"/>
    <property type="match status" value="1"/>
</dbReference>
<dbReference type="PANTHER" id="PTHR30069">
    <property type="entry name" value="TONB-DEPENDENT OUTER MEMBRANE RECEPTOR"/>
    <property type="match status" value="1"/>
</dbReference>
<dbReference type="Gene3D" id="2.40.170.20">
    <property type="entry name" value="TonB-dependent receptor, beta-barrel domain"/>
    <property type="match status" value="1"/>
</dbReference>
<accession>A0A532V980</accession>
<evidence type="ECO:0000256" key="1">
    <source>
        <dbReference type="ARBA" id="ARBA00004571"/>
    </source>
</evidence>
<gene>
    <name evidence="10" type="ORF">CEE36_03175</name>
</gene>